<accession>A0A9D5QDP4</accession>
<gene>
    <name evidence="1" type="ORF">GF359_08770</name>
</gene>
<dbReference type="Pfam" id="PF13646">
    <property type="entry name" value="HEAT_2"/>
    <property type="match status" value="4"/>
</dbReference>
<sequence length="571" mass="62566">MLESTHQTSELKRKAAIILILGVILTPCLTFGQGDVSSTLVKETYTEEDIPRLVEELHSEDPQVRYKASYRLNGMGGPGINALIQVASEEPDTIARKEAVRGLYSRAVICLKTPIDSALVAVLITALRDSCTGVRIEAASNLKFRATPSRWGTSQEYSAVEPLIDVLLHDDNGEARIEAAEALGAIRDERALPPLIDAMTNDQRDGVRSSAAYALGNIPDNRSVYALIHTVLNDEYYGARRGAAVSLGKLRDRRAVEPLISALLDSEGWVRMVAAEALGNIGDSCAVDALIMSALEDDFYSVVIDAAEALGKIGDNRAVAPLCKVVVDFKRTFLFSEARCAAAKQLGKFGDPAAVEPLAQALAREEPKKKCCHAMALVQIGEPAVPALAKLLIPQDDEYNMFTRREAAFALGDIGDTAAVEPLIEALDDEDFDVLNRVAEALGKIGDCRAIGPIVYELESNRWLINRTRWFMIEALAEIGEPSVTALLGLLSHDDYYIRGEVADALGEIGDRRAVEPLIEALKDKNGFVAANAYRALQGFCEPADAQEAREENWGYRDWRRWWRKKERNSP</sequence>
<comment type="caution">
    <text evidence="1">The sequence shown here is derived from an EMBL/GenBank/DDBJ whole genome shotgun (WGS) entry which is preliminary data.</text>
</comment>
<name>A0A9D5QDP4_UNCW3</name>
<dbReference type="Proteomes" id="UP000630660">
    <property type="component" value="Unassembled WGS sequence"/>
</dbReference>
<dbReference type="SMART" id="SM00567">
    <property type="entry name" value="EZ_HEAT"/>
    <property type="match status" value="11"/>
</dbReference>
<dbReference type="Gene3D" id="1.25.10.10">
    <property type="entry name" value="Leucine-rich Repeat Variant"/>
    <property type="match status" value="4"/>
</dbReference>
<protein>
    <recommendedName>
        <fullName evidence="3">HEAT repeat domain-containing protein</fullName>
    </recommendedName>
</protein>
<dbReference type="PANTHER" id="PTHR12697:SF5">
    <property type="entry name" value="DEOXYHYPUSINE HYDROXYLASE"/>
    <property type="match status" value="1"/>
</dbReference>
<dbReference type="InterPro" id="IPR016024">
    <property type="entry name" value="ARM-type_fold"/>
</dbReference>
<proteinExistence type="predicted"/>
<dbReference type="PANTHER" id="PTHR12697">
    <property type="entry name" value="PBS LYASE HEAT-LIKE PROTEIN"/>
    <property type="match status" value="1"/>
</dbReference>
<dbReference type="SUPFAM" id="SSF48371">
    <property type="entry name" value="ARM repeat"/>
    <property type="match status" value="1"/>
</dbReference>
<dbReference type="Pfam" id="PF03130">
    <property type="entry name" value="HEAT_PBS"/>
    <property type="match status" value="2"/>
</dbReference>
<organism evidence="1 2">
    <name type="scientific">candidate division WOR-3 bacterium</name>
    <dbReference type="NCBI Taxonomy" id="2052148"/>
    <lineage>
        <taxon>Bacteria</taxon>
        <taxon>Bacteria division WOR-3</taxon>
    </lineage>
</organism>
<evidence type="ECO:0000313" key="1">
    <source>
        <dbReference type="EMBL" id="MBD3365292.1"/>
    </source>
</evidence>
<dbReference type="AlphaFoldDB" id="A0A9D5QDP4"/>
<dbReference type="GO" id="GO:0016491">
    <property type="term" value="F:oxidoreductase activity"/>
    <property type="evidence" value="ECO:0007669"/>
    <property type="project" value="TreeGrafter"/>
</dbReference>
<reference evidence="1" key="1">
    <citation type="submission" date="2019-11" db="EMBL/GenBank/DDBJ databases">
        <title>Microbial mats filling the niche in hypersaline microbial mats.</title>
        <authorList>
            <person name="Wong H.L."/>
            <person name="Macleod F.I."/>
            <person name="White R.A. III"/>
            <person name="Burns B.P."/>
        </authorList>
    </citation>
    <scope>NUCLEOTIDE SEQUENCE</scope>
    <source>
        <strain evidence="1">Bin_327</strain>
    </source>
</reference>
<dbReference type="InterPro" id="IPR011989">
    <property type="entry name" value="ARM-like"/>
</dbReference>
<dbReference type="EMBL" id="WJKJ01000293">
    <property type="protein sequence ID" value="MBD3365292.1"/>
    <property type="molecule type" value="Genomic_DNA"/>
</dbReference>
<dbReference type="InterPro" id="IPR004155">
    <property type="entry name" value="PBS_lyase_HEAT"/>
</dbReference>
<evidence type="ECO:0000313" key="2">
    <source>
        <dbReference type="Proteomes" id="UP000630660"/>
    </source>
</evidence>
<evidence type="ECO:0008006" key="3">
    <source>
        <dbReference type="Google" id="ProtNLM"/>
    </source>
</evidence>